<keyword evidence="2" id="KW-0479">Metal-binding</keyword>
<keyword evidence="4" id="KW-0862">Zinc</keyword>
<evidence type="ECO:0000313" key="7">
    <source>
        <dbReference type="EMBL" id="MBF4376046.1"/>
    </source>
</evidence>
<dbReference type="Pfam" id="PF04002">
    <property type="entry name" value="RadC"/>
    <property type="match status" value="1"/>
</dbReference>
<dbReference type="PANTHER" id="PTHR30471">
    <property type="entry name" value="DNA REPAIR PROTEIN RADC"/>
    <property type="match status" value="1"/>
</dbReference>
<reference evidence="7 8" key="1">
    <citation type="journal article" date="2021" name="PeerJ">
        <title>Analysis of 44 Vibrio anguillarum genomes reveals high genetic diversity.</title>
        <authorList>
            <person name="Hansen M.J."/>
            <person name="Dalsgaard I."/>
        </authorList>
    </citation>
    <scope>NUCLEOTIDE SEQUENCE [LARGE SCALE GENOMIC DNA]</scope>
    <source>
        <strain evidence="7 8">040915-1/1B</strain>
    </source>
</reference>
<evidence type="ECO:0000256" key="1">
    <source>
        <dbReference type="ARBA" id="ARBA00022670"/>
    </source>
</evidence>
<accession>A0ABR9ZCA2</accession>
<keyword evidence="5" id="KW-0482">Metalloprotease</keyword>
<dbReference type="InterPro" id="IPR025657">
    <property type="entry name" value="RadC_JAB"/>
</dbReference>
<proteinExistence type="predicted"/>
<dbReference type="Gene3D" id="3.40.140.10">
    <property type="entry name" value="Cytidine Deaminase, domain 2"/>
    <property type="match status" value="1"/>
</dbReference>
<keyword evidence="3" id="KW-0378">Hydrolase</keyword>
<dbReference type="PROSITE" id="PS50249">
    <property type="entry name" value="MPN"/>
    <property type="match status" value="1"/>
</dbReference>
<sequence length="63" mass="7047">IEFKELFRGTVDSASVYPREVVKEALHVNAAAVIFAHNHPSGDPEPSQLYVFDSYQCEQALPQ</sequence>
<dbReference type="InterPro" id="IPR001405">
    <property type="entry name" value="UPF0758"/>
</dbReference>
<name>A0ABR9ZCA2_VIBAN</name>
<evidence type="ECO:0000313" key="8">
    <source>
        <dbReference type="Proteomes" id="UP000726136"/>
    </source>
</evidence>
<keyword evidence="8" id="KW-1185">Reference proteome</keyword>
<comment type="caution">
    <text evidence="7">The sequence shown here is derived from an EMBL/GenBank/DDBJ whole genome shotgun (WGS) entry which is preliminary data.</text>
</comment>
<keyword evidence="1" id="KW-0645">Protease</keyword>
<evidence type="ECO:0000256" key="5">
    <source>
        <dbReference type="ARBA" id="ARBA00023049"/>
    </source>
</evidence>
<gene>
    <name evidence="7" type="ORF">EAY46_23960</name>
</gene>
<dbReference type="InterPro" id="IPR037518">
    <property type="entry name" value="MPN"/>
</dbReference>
<dbReference type="EMBL" id="RDPI01000517">
    <property type="protein sequence ID" value="MBF4376046.1"/>
    <property type="molecule type" value="Genomic_DNA"/>
</dbReference>
<evidence type="ECO:0000256" key="2">
    <source>
        <dbReference type="ARBA" id="ARBA00022723"/>
    </source>
</evidence>
<organism evidence="7 8">
    <name type="scientific">Vibrio anguillarum</name>
    <name type="common">Listonella anguillarum</name>
    <dbReference type="NCBI Taxonomy" id="55601"/>
    <lineage>
        <taxon>Bacteria</taxon>
        <taxon>Pseudomonadati</taxon>
        <taxon>Pseudomonadota</taxon>
        <taxon>Gammaproteobacteria</taxon>
        <taxon>Vibrionales</taxon>
        <taxon>Vibrionaceae</taxon>
        <taxon>Vibrio</taxon>
    </lineage>
</organism>
<feature type="non-terminal residue" evidence="7">
    <location>
        <position position="1"/>
    </location>
</feature>
<dbReference type="PROSITE" id="PS01302">
    <property type="entry name" value="UPF0758"/>
    <property type="match status" value="1"/>
</dbReference>
<evidence type="ECO:0000259" key="6">
    <source>
        <dbReference type="PROSITE" id="PS50249"/>
    </source>
</evidence>
<dbReference type="InterPro" id="IPR020891">
    <property type="entry name" value="UPF0758_CS"/>
</dbReference>
<dbReference type="PANTHER" id="PTHR30471:SF6">
    <property type="entry name" value="UPF0758 PROTEIN VC_0510"/>
    <property type="match status" value="1"/>
</dbReference>
<evidence type="ECO:0000256" key="4">
    <source>
        <dbReference type="ARBA" id="ARBA00022833"/>
    </source>
</evidence>
<evidence type="ECO:0000256" key="3">
    <source>
        <dbReference type="ARBA" id="ARBA00022801"/>
    </source>
</evidence>
<feature type="domain" description="MPN" evidence="6">
    <location>
        <begin position="1"/>
        <end position="63"/>
    </location>
</feature>
<protein>
    <recommendedName>
        <fullName evidence="6">MPN domain-containing protein</fullName>
    </recommendedName>
</protein>
<dbReference type="Proteomes" id="UP000726136">
    <property type="component" value="Unassembled WGS sequence"/>
</dbReference>